<organism evidence="1 2">
    <name type="scientific">Pogonophryne albipinna</name>
    <dbReference type="NCBI Taxonomy" id="1090488"/>
    <lineage>
        <taxon>Eukaryota</taxon>
        <taxon>Metazoa</taxon>
        <taxon>Chordata</taxon>
        <taxon>Craniata</taxon>
        <taxon>Vertebrata</taxon>
        <taxon>Euteleostomi</taxon>
        <taxon>Actinopterygii</taxon>
        <taxon>Neopterygii</taxon>
        <taxon>Teleostei</taxon>
        <taxon>Neoteleostei</taxon>
        <taxon>Acanthomorphata</taxon>
        <taxon>Eupercaria</taxon>
        <taxon>Perciformes</taxon>
        <taxon>Notothenioidei</taxon>
        <taxon>Pogonophryne</taxon>
    </lineage>
</organism>
<dbReference type="PROSITE" id="PS51257">
    <property type="entry name" value="PROKAR_LIPOPROTEIN"/>
    <property type="match status" value="1"/>
</dbReference>
<gene>
    <name evidence="1" type="ORF">JOQ06_028982</name>
</gene>
<dbReference type="EMBL" id="JAPTMU010000008">
    <property type="protein sequence ID" value="KAJ4939534.1"/>
    <property type="molecule type" value="Genomic_DNA"/>
</dbReference>
<sequence length="139" mass="15204">MAYEYTRSLTGVDLFSRIPLGVQKTLLHGGGVTSCGTYGHQSGPQSDTPHCVFCRASVSEGQQEDGSEFSRSHRSEAKKSVLSCSQPFEEHGVEPVVEEHAYEIESHVGGYSLLEILSVTTLRCRLSQPPVRLPSHNSQ</sequence>
<proteinExistence type="predicted"/>
<feature type="non-terminal residue" evidence="1">
    <location>
        <position position="1"/>
    </location>
</feature>
<evidence type="ECO:0000313" key="2">
    <source>
        <dbReference type="Proteomes" id="UP001219934"/>
    </source>
</evidence>
<evidence type="ECO:0000313" key="1">
    <source>
        <dbReference type="EMBL" id="KAJ4939534.1"/>
    </source>
</evidence>
<dbReference type="Proteomes" id="UP001219934">
    <property type="component" value="Unassembled WGS sequence"/>
</dbReference>
<accession>A0AAD6BB30</accession>
<dbReference type="AlphaFoldDB" id="A0AAD6BB30"/>
<protein>
    <submittedName>
        <fullName evidence="1">Uncharacterized protein</fullName>
    </submittedName>
</protein>
<comment type="caution">
    <text evidence="1">The sequence shown here is derived from an EMBL/GenBank/DDBJ whole genome shotgun (WGS) entry which is preliminary data.</text>
</comment>
<name>A0AAD6BB30_9TELE</name>
<reference evidence="1" key="1">
    <citation type="submission" date="2022-11" db="EMBL/GenBank/DDBJ databases">
        <title>Chromosome-level genome of Pogonophryne albipinna.</title>
        <authorList>
            <person name="Jo E."/>
        </authorList>
    </citation>
    <scope>NUCLEOTIDE SEQUENCE</scope>
    <source>
        <strain evidence="1">SGF0006</strain>
        <tissue evidence="1">Muscle</tissue>
    </source>
</reference>
<keyword evidence="2" id="KW-1185">Reference proteome</keyword>